<proteinExistence type="predicted"/>
<evidence type="ECO:0000256" key="14">
    <source>
        <dbReference type="SAM" id="Phobius"/>
    </source>
</evidence>
<keyword evidence="6 17" id="KW-0808">Transferase</keyword>
<dbReference type="Pfam" id="PF17202">
    <property type="entry name" value="sCache_3_3"/>
    <property type="match status" value="1"/>
</dbReference>
<evidence type="ECO:0000256" key="5">
    <source>
        <dbReference type="ARBA" id="ARBA00022553"/>
    </source>
</evidence>
<dbReference type="InterPro" id="IPR029151">
    <property type="entry name" value="Sensor-like_sf"/>
</dbReference>
<evidence type="ECO:0000256" key="2">
    <source>
        <dbReference type="ARBA" id="ARBA00004651"/>
    </source>
</evidence>
<dbReference type="SUPFAM" id="SSF55874">
    <property type="entry name" value="ATPase domain of HSP90 chaperone/DNA topoisomerase II/histidine kinase"/>
    <property type="match status" value="1"/>
</dbReference>
<dbReference type="Gene3D" id="3.30.565.10">
    <property type="entry name" value="Histidine kinase-like ATPase, C-terminal domain"/>
    <property type="match status" value="1"/>
</dbReference>
<keyword evidence="13 14" id="KW-0472">Membrane</keyword>
<dbReference type="Pfam" id="PF00672">
    <property type="entry name" value="HAMP"/>
    <property type="match status" value="1"/>
</dbReference>
<dbReference type="InterPro" id="IPR050398">
    <property type="entry name" value="HssS/ArlS-like"/>
</dbReference>
<keyword evidence="10" id="KW-0067">ATP-binding</keyword>
<dbReference type="GO" id="GO:0005886">
    <property type="term" value="C:plasma membrane"/>
    <property type="evidence" value="ECO:0007669"/>
    <property type="project" value="UniProtKB-SubCell"/>
</dbReference>
<comment type="subcellular location">
    <subcellularLocation>
        <location evidence="2">Cell membrane</location>
        <topology evidence="2">Multi-pass membrane protein</topology>
    </subcellularLocation>
</comment>
<dbReference type="OrthoDB" id="1931120at2"/>
<evidence type="ECO:0000313" key="17">
    <source>
        <dbReference type="EMBL" id="AQT68273.1"/>
    </source>
</evidence>
<dbReference type="PRINTS" id="PR00344">
    <property type="entry name" value="BCTRLSENSOR"/>
</dbReference>
<dbReference type="GO" id="GO:0000155">
    <property type="term" value="F:phosphorelay sensor kinase activity"/>
    <property type="evidence" value="ECO:0007669"/>
    <property type="project" value="InterPro"/>
</dbReference>
<dbReference type="InterPro" id="IPR005467">
    <property type="entry name" value="His_kinase_dom"/>
</dbReference>
<dbReference type="PANTHER" id="PTHR45528">
    <property type="entry name" value="SENSOR HISTIDINE KINASE CPXA"/>
    <property type="match status" value="1"/>
</dbReference>
<dbReference type="CDD" id="cd06225">
    <property type="entry name" value="HAMP"/>
    <property type="match status" value="1"/>
</dbReference>
<dbReference type="SMART" id="SM00304">
    <property type="entry name" value="HAMP"/>
    <property type="match status" value="1"/>
</dbReference>
<evidence type="ECO:0000256" key="3">
    <source>
        <dbReference type="ARBA" id="ARBA00012438"/>
    </source>
</evidence>
<dbReference type="CDD" id="cd00082">
    <property type="entry name" value="HisKA"/>
    <property type="match status" value="1"/>
</dbReference>
<evidence type="ECO:0000256" key="11">
    <source>
        <dbReference type="ARBA" id="ARBA00022989"/>
    </source>
</evidence>
<protein>
    <recommendedName>
        <fullName evidence="3">histidine kinase</fullName>
        <ecNumber evidence="3">2.7.13.3</ecNumber>
    </recommendedName>
</protein>
<dbReference type="GO" id="GO:0005524">
    <property type="term" value="F:ATP binding"/>
    <property type="evidence" value="ECO:0007669"/>
    <property type="project" value="UniProtKB-KW"/>
</dbReference>
<evidence type="ECO:0000256" key="12">
    <source>
        <dbReference type="ARBA" id="ARBA00023012"/>
    </source>
</evidence>
<organism evidence="17 18">
    <name type="scientific">Anaerohalosphaera lusitana</name>
    <dbReference type="NCBI Taxonomy" id="1936003"/>
    <lineage>
        <taxon>Bacteria</taxon>
        <taxon>Pseudomonadati</taxon>
        <taxon>Planctomycetota</taxon>
        <taxon>Phycisphaerae</taxon>
        <taxon>Sedimentisphaerales</taxon>
        <taxon>Anaerohalosphaeraceae</taxon>
        <taxon>Anaerohalosphaera</taxon>
    </lineage>
</organism>
<keyword evidence="8" id="KW-0547">Nucleotide-binding</keyword>
<accession>A0A1U9NK06</accession>
<dbReference type="InterPro" id="IPR004358">
    <property type="entry name" value="Sig_transdc_His_kin-like_C"/>
</dbReference>
<dbReference type="SUPFAM" id="SSF103190">
    <property type="entry name" value="Sensory domain-like"/>
    <property type="match status" value="1"/>
</dbReference>
<dbReference type="KEGG" id="alus:STSP2_01431"/>
<keyword evidence="7 14" id="KW-0812">Transmembrane</keyword>
<feature type="domain" description="Histidine kinase" evidence="15">
    <location>
        <begin position="397"/>
        <end position="614"/>
    </location>
</feature>
<keyword evidence="5" id="KW-0597">Phosphoprotein</keyword>
<evidence type="ECO:0000256" key="10">
    <source>
        <dbReference type="ARBA" id="ARBA00022840"/>
    </source>
</evidence>
<evidence type="ECO:0000256" key="9">
    <source>
        <dbReference type="ARBA" id="ARBA00022777"/>
    </source>
</evidence>
<dbReference type="SUPFAM" id="SSF158472">
    <property type="entry name" value="HAMP domain-like"/>
    <property type="match status" value="1"/>
</dbReference>
<keyword evidence="18" id="KW-1185">Reference proteome</keyword>
<dbReference type="SUPFAM" id="SSF47384">
    <property type="entry name" value="Homodimeric domain of signal transducing histidine kinase"/>
    <property type="match status" value="1"/>
</dbReference>
<dbReference type="Gene3D" id="1.10.287.130">
    <property type="match status" value="1"/>
</dbReference>
<gene>
    <name evidence="17" type="primary">czcS</name>
    <name evidence="17" type="ORF">STSP2_01431</name>
</gene>
<dbReference type="CDD" id="cd00075">
    <property type="entry name" value="HATPase"/>
    <property type="match status" value="1"/>
</dbReference>
<dbReference type="PANTHER" id="PTHR45528:SF1">
    <property type="entry name" value="SENSOR HISTIDINE KINASE CPXA"/>
    <property type="match status" value="1"/>
</dbReference>
<keyword evidence="9" id="KW-0418">Kinase</keyword>
<evidence type="ECO:0000256" key="6">
    <source>
        <dbReference type="ARBA" id="ARBA00022679"/>
    </source>
</evidence>
<dbReference type="InterPro" id="IPR003661">
    <property type="entry name" value="HisK_dim/P_dom"/>
</dbReference>
<keyword evidence="11 14" id="KW-1133">Transmembrane helix</keyword>
<dbReference type="Gene3D" id="6.10.340.10">
    <property type="match status" value="1"/>
</dbReference>
<dbReference type="PROSITE" id="PS50109">
    <property type="entry name" value="HIS_KIN"/>
    <property type="match status" value="1"/>
</dbReference>
<evidence type="ECO:0000313" key="18">
    <source>
        <dbReference type="Proteomes" id="UP000189674"/>
    </source>
</evidence>
<dbReference type="InterPro" id="IPR036890">
    <property type="entry name" value="HATPase_C_sf"/>
</dbReference>
<name>A0A1U9NK06_9BACT</name>
<dbReference type="Proteomes" id="UP000189674">
    <property type="component" value="Chromosome"/>
</dbReference>
<feature type="transmembrane region" description="Helical" evidence="14">
    <location>
        <begin position="298"/>
        <end position="321"/>
    </location>
</feature>
<dbReference type="EC" id="2.7.13.3" evidence="3"/>
<evidence type="ECO:0000259" key="15">
    <source>
        <dbReference type="PROSITE" id="PS50109"/>
    </source>
</evidence>
<evidence type="ECO:0000256" key="1">
    <source>
        <dbReference type="ARBA" id="ARBA00000085"/>
    </source>
</evidence>
<comment type="catalytic activity">
    <reaction evidence="1">
        <text>ATP + protein L-histidine = ADP + protein N-phospho-L-histidine.</text>
        <dbReference type="EC" id="2.7.13.3"/>
    </reaction>
</comment>
<dbReference type="SMART" id="SM00387">
    <property type="entry name" value="HATPase_c"/>
    <property type="match status" value="1"/>
</dbReference>
<sequence length="614" mass="68693">MIRFSTLRGKIFTAFFAVILALGLSIFFLGYTLVEDNIVERAQQEVEHDLASARSFYQAEIQRIGEDLRLIEFDGNVEKVQQKIGLDYARYVDKNEAPQVQSEIVQAAFEKNEGVGGTRLIPNEELQSYDEQLVAEHSIAIKPTPMARPTTKEVTQKVMSKEYALPIRDADGDIEGVLYGGRIVNRDHALVDRIRYLVFGHESYEGKPVGTVTIFQDDVRISTNVVNEDGSRAIGTRVSDEVYSKVVEQGKVWHDRAFVVTDWYKTAYEPIETIEGEIVGILYVGILEAPFVDMARGIMGWFLVIVLCGTLFAGVLSYLMAGAVSRPLTHLLEGIENLSGGNLGYESPVRSSVVEINRLASSFNIMSVRLKERDESLKESNAKLEDLNQRYLELLGFVAHELKGMLASTIMNAYSIRDGFLGMINFKQKRAVDSITRNLDYLAATVKKFLNLSRIERGKLELNKSEFAIGPEVFDISVKTFDKLLSDKGMKVENKIDPEMKVSADLDLLQIVANNLISNAGKYGTEGGVIRIDARNEDNFTVVEVYNDGRPISQEAMGHLFKRFSRLDTPEKKTVKGTGLGLFITRQIVEAHGGDIKVVPGENGNTFVFRIERE</sequence>
<dbReference type="Pfam" id="PF02518">
    <property type="entry name" value="HATPase_c"/>
    <property type="match status" value="1"/>
</dbReference>
<reference evidence="18" key="1">
    <citation type="submission" date="2017-02" db="EMBL/GenBank/DDBJ databases">
        <title>Comparative genomics and description of representatives of a novel lineage of planctomycetes thriving in anoxic sediments.</title>
        <authorList>
            <person name="Spring S."/>
            <person name="Bunk B."/>
            <person name="Sproer C."/>
        </authorList>
    </citation>
    <scope>NUCLEOTIDE SEQUENCE [LARGE SCALE GENOMIC DNA]</scope>
    <source>
        <strain evidence="18">ST-NAGAB-D1</strain>
    </source>
</reference>
<feature type="transmembrane region" description="Helical" evidence="14">
    <location>
        <begin position="12"/>
        <end position="34"/>
    </location>
</feature>
<feature type="domain" description="HAMP" evidence="16">
    <location>
        <begin position="322"/>
        <end position="375"/>
    </location>
</feature>
<dbReference type="AlphaFoldDB" id="A0A1U9NK06"/>
<dbReference type="STRING" id="1936003.STSP2_01431"/>
<dbReference type="InterPro" id="IPR033463">
    <property type="entry name" value="sCache_3"/>
</dbReference>
<keyword evidence="12" id="KW-0902">Two-component regulatory system</keyword>
<evidence type="ECO:0000256" key="4">
    <source>
        <dbReference type="ARBA" id="ARBA00022475"/>
    </source>
</evidence>
<dbReference type="InterPro" id="IPR003660">
    <property type="entry name" value="HAMP_dom"/>
</dbReference>
<dbReference type="RefSeq" id="WP_146661131.1">
    <property type="nucleotide sequence ID" value="NZ_CP019791.1"/>
</dbReference>
<evidence type="ECO:0000256" key="13">
    <source>
        <dbReference type="ARBA" id="ARBA00023136"/>
    </source>
</evidence>
<keyword evidence="4" id="KW-1003">Cell membrane</keyword>
<dbReference type="PROSITE" id="PS50885">
    <property type="entry name" value="HAMP"/>
    <property type="match status" value="1"/>
</dbReference>
<dbReference type="InterPro" id="IPR003594">
    <property type="entry name" value="HATPase_dom"/>
</dbReference>
<dbReference type="EMBL" id="CP019791">
    <property type="protein sequence ID" value="AQT68273.1"/>
    <property type="molecule type" value="Genomic_DNA"/>
</dbReference>
<evidence type="ECO:0000256" key="8">
    <source>
        <dbReference type="ARBA" id="ARBA00022741"/>
    </source>
</evidence>
<evidence type="ECO:0000256" key="7">
    <source>
        <dbReference type="ARBA" id="ARBA00022692"/>
    </source>
</evidence>
<evidence type="ECO:0000259" key="16">
    <source>
        <dbReference type="PROSITE" id="PS50885"/>
    </source>
</evidence>
<dbReference type="InterPro" id="IPR036097">
    <property type="entry name" value="HisK_dim/P_sf"/>
</dbReference>